<dbReference type="InterPro" id="IPR036185">
    <property type="entry name" value="DNA_heli_DnaB-like_N_sf"/>
</dbReference>
<keyword evidence="7" id="KW-0238">DNA-binding</keyword>
<dbReference type="GO" id="GO:0006260">
    <property type="term" value="P:DNA replication"/>
    <property type="evidence" value="ECO:0007669"/>
    <property type="project" value="UniProtKB-KW"/>
</dbReference>
<dbReference type="InterPro" id="IPR027417">
    <property type="entry name" value="P-loop_NTPase"/>
</dbReference>
<keyword evidence="3" id="KW-0547">Nucleotide-binding</keyword>
<dbReference type="InterPro" id="IPR007693">
    <property type="entry name" value="DNA_helicase_DnaB-like_N"/>
</dbReference>
<dbReference type="AlphaFoldDB" id="A0A1Z1MC10"/>
<dbReference type="Pfam" id="PF00772">
    <property type="entry name" value="DnaB"/>
    <property type="match status" value="1"/>
</dbReference>
<evidence type="ECO:0000256" key="1">
    <source>
        <dbReference type="ARBA" id="ARBA00008428"/>
    </source>
</evidence>
<keyword evidence="5 12" id="KW-0347">Helicase</keyword>
<organism evidence="12">
    <name type="scientific">Polysiphonia elongata</name>
    <dbReference type="NCBI Taxonomy" id="159753"/>
    <lineage>
        <taxon>Eukaryota</taxon>
        <taxon>Rhodophyta</taxon>
        <taxon>Florideophyceae</taxon>
        <taxon>Rhodymeniophycidae</taxon>
        <taxon>Ceramiales</taxon>
        <taxon>Rhodomelaceae</taxon>
        <taxon>Polysiphonioideae</taxon>
        <taxon>Polysiphonia</taxon>
    </lineage>
</organism>
<dbReference type="GeneID" id="33356763"/>
<dbReference type="RefSeq" id="YP_009394840.1">
    <property type="nucleotide sequence ID" value="NC_035274.1"/>
</dbReference>
<sequence>MQKFYRYKFIPQNYLAEEILIGIILIYPKILNKTKEFIKTDIFFVEIHKTLYSKLISIINSKDTNVLKLLYEIEKINTNSQASYIDHMIKLMKKSHTFISCCKTNNYLENLIKLLRKAYTKRLIIQLGYNIIKLGYVINIKSNYLYTKITSYIQNIEENIKNNRSSEITNIKEFVSKQMLGIKYISPEKIHESKKTKITSGLISLDRIINCLPAGNLIIIAGRPSIGKTSLSINIAYNCFLKNQISLLIFSLEMTSSQIFNKFIKIGSENTIEQEPIETISHKNWEKISKICHLLLKQNIYVNEEPKLNINQIEFIANNLRKNQFIELIIIDYLQLVELGLNEKVHNNRSQEVGYITRRLKLLAQYLKIPIVAISQLNRNIENRQQKEPLLSDLKESGCILYNHNIHIYKKELNVANKNLQEIGFTNNIFILNHFVLKNKYNINILHKYIFKSITKKINIGLTYNHKCLTKINWIKLSQVSRVTQILHNIDYSIKIRKYFKKIKFDKHSKTYDLNAYDYFNLLTKTTIVHNSIEQDADIIMILYEADSTQYNSQVTTNKIIDLKVSKNRNGSTGNCKLNFEPYKNKFKDLLIEQ</sequence>
<dbReference type="GO" id="GO:0005829">
    <property type="term" value="C:cytosol"/>
    <property type="evidence" value="ECO:0007669"/>
    <property type="project" value="TreeGrafter"/>
</dbReference>
<keyword evidence="4" id="KW-0378">Hydrolase</keyword>
<keyword evidence="12" id="KW-0150">Chloroplast</keyword>
<evidence type="ECO:0000256" key="2">
    <source>
        <dbReference type="ARBA" id="ARBA00022705"/>
    </source>
</evidence>
<accession>A0A1Z1MC10</accession>
<evidence type="ECO:0000256" key="10">
    <source>
        <dbReference type="ARBA" id="ARBA00048954"/>
    </source>
</evidence>
<evidence type="ECO:0000259" key="11">
    <source>
        <dbReference type="PROSITE" id="PS51199"/>
    </source>
</evidence>
<keyword evidence="8" id="KW-0413">Isomerase</keyword>
<protein>
    <recommendedName>
        <fullName evidence="9">DNA 5'-3' helicase</fullName>
        <ecNumber evidence="9">5.6.2.3</ecNumber>
    </recommendedName>
</protein>
<feature type="domain" description="SF4 helicase" evidence="11">
    <location>
        <begin position="532"/>
        <end position="594"/>
    </location>
</feature>
<dbReference type="Gene3D" id="3.40.50.300">
    <property type="entry name" value="P-loop containing nucleotide triphosphate hydrolases"/>
    <property type="match status" value="2"/>
</dbReference>
<name>A0A1Z1MC10_9FLOR</name>
<evidence type="ECO:0000256" key="8">
    <source>
        <dbReference type="ARBA" id="ARBA00023235"/>
    </source>
</evidence>
<dbReference type="SUPFAM" id="SSF52540">
    <property type="entry name" value="P-loop containing nucleoside triphosphate hydrolases"/>
    <property type="match status" value="1"/>
</dbReference>
<evidence type="ECO:0000256" key="3">
    <source>
        <dbReference type="ARBA" id="ARBA00022741"/>
    </source>
</evidence>
<reference evidence="12" key="1">
    <citation type="journal article" date="2017" name="J. Phycol.">
        <title>Analysis of chloroplast genomes and a supermatrix inform reclassification of the Rhodomelaceae (Rhodophyta).</title>
        <authorList>
            <person name="Diaz-Tapia P."/>
            <person name="Maggs C.A."/>
            <person name="West J.A."/>
            <person name="Verbruggen H."/>
        </authorList>
    </citation>
    <scope>NUCLEOTIDE SEQUENCE</scope>
    <source>
        <strain evidence="12">PD547</strain>
    </source>
</reference>
<gene>
    <name evidence="12" type="primary">dnaB</name>
</gene>
<dbReference type="GO" id="GO:0003677">
    <property type="term" value="F:DNA binding"/>
    <property type="evidence" value="ECO:0007669"/>
    <property type="project" value="UniProtKB-KW"/>
</dbReference>
<evidence type="ECO:0000256" key="9">
    <source>
        <dbReference type="ARBA" id="ARBA00044969"/>
    </source>
</evidence>
<comment type="catalytic activity">
    <reaction evidence="10">
        <text>ATP + H2O = ADP + phosphate + H(+)</text>
        <dbReference type="Rhea" id="RHEA:13065"/>
        <dbReference type="ChEBI" id="CHEBI:15377"/>
        <dbReference type="ChEBI" id="CHEBI:15378"/>
        <dbReference type="ChEBI" id="CHEBI:30616"/>
        <dbReference type="ChEBI" id="CHEBI:43474"/>
        <dbReference type="ChEBI" id="CHEBI:456216"/>
        <dbReference type="EC" id="5.6.2.3"/>
    </reaction>
</comment>
<evidence type="ECO:0000256" key="4">
    <source>
        <dbReference type="ARBA" id="ARBA00022801"/>
    </source>
</evidence>
<feature type="domain" description="SF4 helicase" evidence="11">
    <location>
        <begin position="191"/>
        <end position="398"/>
    </location>
</feature>
<keyword evidence="2" id="KW-0235">DNA replication</keyword>
<dbReference type="EC" id="5.6.2.3" evidence="9"/>
<evidence type="ECO:0000256" key="6">
    <source>
        <dbReference type="ARBA" id="ARBA00022840"/>
    </source>
</evidence>
<dbReference type="GO" id="GO:0016787">
    <property type="term" value="F:hydrolase activity"/>
    <property type="evidence" value="ECO:0007669"/>
    <property type="project" value="UniProtKB-KW"/>
</dbReference>
<dbReference type="GO" id="GO:0005524">
    <property type="term" value="F:ATP binding"/>
    <property type="evidence" value="ECO:0007669"/>
    <property type="project" value="UniProtKB-KW"/>
</dbReference>
<dbReference type="PROSITE" id="PS51199">
    <property type="entry name" value="SF4_HELICASE"/>
    <property type="match status" value="2"/>
</dbReference>
<dbReference type="GO" id="GO:0043139">
    <property type="term" value="F:5'-3' DNA helicase activity"/>
    <property type="evidence" value="ECO:0007669"/>
    <property type="project" value="UniProtKB-EC"/>
</dbReference>
<evidence type="ECO:0000313" key="12">
    <source>
        <dbReference type="EMBL" id="ARW63402.1"/>
    </source>
</evidence>
<comment type="similarity">
    <text evidence="1">Belongs to the helicase family. DnaB subfamily.</text>
</comment>
<geneLocation type="chloroplast" evidence="12"/>
<dbReference type="SUPFAM" id="SSF48024">
    <property type="entry name" value="N-terminal domain of DnaB helicase"/>
    <property type="match status" value="1"/>
</dbReference>
<dbReference type="EMBL" id="MF101427">
    <property type="protein sequence ID" value="ARW63402.1"/>
    <property type="molecule type" value="Genomic_DNA"/>
</dbReference>
<evidence type="ECO:0000256" key="5">
    <source>
        <dbReference type="ARBA" id="ARBA00022806"/>
    </source>
</evidence>
<dbReference type="Gene3D" id="1.10.860.10">
    <property type="entry name" value="DNAb Helicase, Chain A"/>
    <property type="match status" value="1"/>
</dbReference>
<proteinExistence type="inferred from homology"/>
<keyword evidence="6" id="KW-0067">ATP-binding</keyword>
<dbReference type="PANTHER" id="PTHR30153:SF2">
    <property type="entry name" value="REPLICATIVE DNA HELICASE"/>
    <property type="match status" value="1"/>
</dbReference>
<dbReference type="PANTHER" id="PTHR30153">
    <property type="entry name" value="REPLICATIVE DNA HELICASE DNAB"/>
    <property type="match status" value="1"/>
</dbReference>
<dbReference type="InterPro" id="IPR007694">
    <property type="entry name" value="DNA_helicase_DnaB-like_C"/>
</dbReference>
<keyword evidence="12" id="KW-0934">Plastid</keyword>
<dbReference type="Pfam" id="PF03796">
    <property type="entry name" value="DnaB_C"/>
    <property type="match status" value="1"/>
</dbReference>
<evidence type="ECO:0000256" key="7">
    <source>
        <dbReference type="ARBA" id="ARBA00023125"/>
    </source>
</evidence>
<dbReference type="InterPro" id="IPR016136">
    <property type="entry name" value="DNA_helicase_N/primase_C"/>
</dbReference>